<dbReference type="GO" id="GO:0015280">
    <property type="term" value="F:ligand-gated sodium channel activity"/>
    <property type="evidence" value="ECO:0007669"/>
    <property type="project" value="TreeGrafter"/>
</dbReference>
<dbReference type="AlphaFoldDB" id="A0A6H5GP65"/>
<keyword evidence="7" id="KW-0915">Sodium</keyword>
<feature type="transmembrane region" description="Helical" evidence="13">
    <location>
        <begin position="51"/>
        <end position="72"/>
    </location>
</feature>
<evidence type="ECO:0000313" key="14">
    <source>
        <dbReference type="EMBL" id="CAB0005646.1"/>
    </source>
</evidence>
<evidence type="ECO:0000256" key="4">
    <source>
        <dbReference type="ARBA" id="ARBA00022461"/>
    </source>
</evidence>
<dbReference type="OrthoDB" id="6238402at2759"/>
<sequence length="454" mass="52621">MPDVLRQRRYYGKYSLLKTSWKYQTREFFERSTIHGLRYFSEKGKPSYQKVMWFSIISIGAVVSFIIIVPLWEKFQTSPTITSVDMNFHNWDVPFPGITLCTNTRYSEKRSAAIITEPCCIDPQVGFRCEDFIRKCTFKGQKIPCCESFRPTFTEHGLCYSFNTIYSEVDWPWKPRGFNATMEKLHQLYETDNNWSIGLTLNIKKINSTQVKVRIQIWTGTGSSNYSDLPDANARQLSIKQRKCVFKDEIKLKTAKEYSQWACMNECRMKLAMERCSCVPFTNFALHELQNGTGCFCELSCDHTVYELEKFGDTIEGQKYSLEIGLVSWPIIRYKRKVLFGWVDLIGAIGGIAGLFLGFSLLSGFEMVYYFTLRAACMVYRSRHEVEELRYRDDSLPTHRINLSLAPDFPGTTPEHQSDHQMQTSELSVFHNRVVVPDVTKTSGAWLTHNNSIF</sequence>
<keyword evidence="15" id="KW-1185">Reference proteome</keyword>
<accession>A0A6H5GP65</accession>
<gene>
    <name evidence="14" type="ORF">NTEN_LOCUS11123</name>
</gene>
<evidence type="ECO:0000256" key="10">
    <source>
        <dbReference type="ARBA" id="ARBA00023201"/>
    </source>
</evidence>
<evidence type="ECO:0000256" key="3">
    <source>
        <dbReference type="ARBA" id="ARBA00022448"/>
    </source>
</evidence>
<reference evidence="14 15" key="1">
    <citation type="submission" date="2020-02" db="EMBL/GenBank/DDBJ databases">
        <authorList>
            <person name="Ferguson B K."/>
        </authorList>
    </citation>
    <scope>NUCLEOTIDE SEQUENCE [LARGE SCALE GENOMIC DNA]</scope>
</reference>
<evidence type="ECO:0000256" key="6">
    <source>
        <dbReference type="ARBA" id="ARBA00022989"/>
    </source>
</evidence>
<organism evidence="14 15">
    <name type="scientific">Nesidiocoris tenuis</name>
    <dbReference type="NCBI Taxonomy" id="355587"/>
    <lineage>
        <taxon>Eukaryota</taxon>
        <taxon>Metazoa</taxon>
        <taxon>Ecdysozoa</taxon>
        <taxon>Arthropoda</taxon>
        <taxon>Hexapoda</taxon>
        <taxon>Insecta</taxon>
        <taxon>Pterygota</taxon>
        <taxon>Neoptera</taxon>
        <taxon>Paraneoptera</taxon>
        <taxon>Hemiptera</taxon>
        <taxon>Heteroptera</taxon>
        <taxon>Panheteroptera</taxon>
        <taxon>Cimicomorpha</taxon>
        <taxon>Miridae</taxon>
        <taxon>Dicyphina</taxon>
        <taxon>Nesidiocoris</taxon>
    </lineage>
</organism>
<evidence type="ECO:0000256" key="1">
    <source>
        <dbReference type="ARBA" id="ARBA00004141"/>
    </source>
</evidence>
<proteinExistence type="inferred from homology"/>
<keyword evidence="4 12" id="KW-0894">Sodium channel</keyword>
<keyword evidence="8 12" id="KW-0406">Ion transport</keyword>
<evidence type="ECO:0000256" key="11">
    <source>
        <dbReference type="ARBA" id="ARBA00023303"/>
    </source>
</evidence>
<dbReference type="GO" id="GO:0005886">
    <property type="term" value="C:plasma membrane"/>
    <property type="evidence" value="ECO:0007669"/>
    <property type="project" value="TreeGrafter"/>
</dbReference>
<evidence type="ECO:0000256" key="8">
    <source>
        <dbReference type="ARBA" id="ARBA00023065"/>
    </source>
</evidence>
<evidence type="ECO:0000256" key="9">
    <source>
        <dbReference type="ARBA" id="ARBA00023136"/>
    </source>
</evidence>
<comment type="subcellular location">
    <subcellularLocation>
        <location evidence="1">Membrane</location>
        <topology evidence="1">Multi-pass membrane protein</topology>
    </subcellularLocation>
</comment>
<keyword evidence="3 12" id="KW-0813">Transport</keyword>
<keyword evidence="9 13" id="KW-0472">Membrane</keyword>
<keyword evidence="5 12" id="KW-0812">Transmembrane</keyword>
<dbReference type="Pfam" id="PF00858">
    <property type="entry name" value="ASC"/>
    <property type="match status" value="2"/>
</dbReference>
<dbReference type="Proteomes" id="UP000479000">
    <property type="component" value="Unassembled WGS sequence"/>
</dbReference>
<dbReference type="Gene3D" id="2.60.470.10">
    <property type="entry name" value="Acid-sensing ion channels like domains"/>
    <property type="match status" value="1"/>
</dbReference>
<keyword evidence="10 12" id="KW-0739">Sodium transport</keyword>
<dbReference type="PANTHER" id="PTHR11690">
    <property type="entry name" value="AMILORIDE-SENSITIVE SODIUM CHANNEL-RELATED"/>
    <property type="match status" value="1"/>
</dbReference>
<dbReference type="Gene3D" id="1.10.287.770">
    <property type="entry name" value="YojJ-like"/>
    <property type="match status" value="1"/>
</dbReference>
<evidence type="ECO:0000256" key="12">
    <source>
        <dbReference type="RuleBase" id="RU000679"/>
    </source>
</evidence>
<evidence type="ECO:0000313" key="15">
    <source>
        <dbReference type="Proteomes" id="UP000479000"/>
    </source>
</evidence>
<keyword evidence="6 13" id="KW-1133">Transmembrane helix</keyword>
<comment type="similarity">
    <text evidence="2 12">Belongs to the amiloride-sensitive sodium channel (TC 1.A.6) family.</text>
</comment>
<name>A0A6H5GP65_9HEMI</name>
<dbReference type="EMBL" id="CADCXU010016578">
    <property type="protein sequence ID" value="CAB0005646.1"/>
    <property type="molecule type" value="Genomic_DNA"/>
</dbReference>
<feature type="transmembrane region" description="Helical" evidence="13">
    <location>
        <begin position="339"/>
        <end position="362"/>
    </location>
</feature>
<evidence type="ECO:0000256" key="5">
    <source>
        <dbReference type="ARBA" id="ARBA00022692"/>
    </source>
</evidence>
<dbReference type="PANTHER" id="PTHR11690:SF247">
    <property type="entry name" value="PICKPOCKET 23, ISOFORM C"/>
    <property type="match status" value="1"/>
</dbReference>
<keyword evidence="11 12" id="KW-0407">Ion channel</keyword>
<dbReference type="InterPro" id="IPR001873">
    <property type="entry name" value="ENaC"/>
</dbReference>
<evidence type="ECO:0000256" key="7">
    <source>
        <dbReference type="ARBA" id="ARBA00023053"/>
    </source>
</evidence>
<evidence type="ECO:0000256" key="2">
    <source>
        <dbReference type="ARBA" id="ARBA00007193"/>
    </source>
</evidence>
<protein>
    <submittedName>
        <fullName evidence="14">Uncharacterized protein</fullName>
    </submittedName>
</protein>
<evidence type="ECO:0000256" key="13">
    <source>
        <dbReference type="SAM" id="Phobius"/>
    </source>
</evidence>